<dbReference type="EMBL" id="RJVJ01000001">
    <property type="protein sequence ID" value="ROR42624.1"/>
    <property type="molecule type" value="Genomic_DNA"/>
</dbReference>
<evidence type="ECO:0000313" key="2">
    <source>
        <dbReference type="EMBL" id="ROR42624.1"/>
    </source>
</evidence>
<dbReference type="PROSITE" id="PS50943">
    <property type="entry name" value="HTH_CROC1"/>
    <property type="match status" value="1"/>
</dbReference>
<dbReference type="Proteomes" id="UP000267408">
    <property type="component" value="Unassembled WGS sequence"/>
</dbReference>
<dbReference type="Gene3D" id="1.10.260.40">
    <property type="entry name" value="lambda repressor-like DNA-binding domains"/>
    <property type="match status" value="1"/>
</dbReference>
<dbReference type="Pfam" id="PF19054">
    <property type="entry name" value="DUF5753"/>
    <property type="match status" value="1"/>
</dbReference>
<organism evidence="2 3">
    <name type="scientific">Kitasatospora cineracea</name>
    <dbReference type="NCBI Taxonomy" id="88074"/>
    <lineage>
        <taxon>Bacteria</taxon>
        <taxon>Bacillati</taxon>
        <taxon>Actinomycetota</taxon>
        <taxon>Actinomycetes</taxon>
        <taxon>Kitasatosporales</taxon>
        <taxon>Streptomycetaceae</taxon>
        <taxon>Kitasatospora</taxon>
    </lineage>
</organism>
<dbReference type="Pfam" id="PF13560">
    <property type="entry name" value="HTH_31"/>
    <property type="match status" value="1"/>
</dbReference>
<comment type="caution">
    <text evidence="2">The sequence shown here is derived from an EMBL/GenBank/DDBJ whole genome shotgun (WGS) entry which is preliminary data.</text>
</comment>
<dbReference type="SUPFAM" id="SSF47413">
    <property type="entry name" value="lambda repressor-like DNA-binding domains"/>
    <property type="match status" value="1"/>
</dbReference>
<dbReference type="AlphaFoldDB" id="A0A8G1UJC4"/>
<feature type="domain" description="HTH cro/C1-type" evidence="1">
    <location>
        <begin position="23"/>
        <end position="76"/>
    </location>
</feature>
<name>A0A8G1UJC4_9ACTN</name>
<accession>A0A8G1UJC4</accession>
<protein>
    <submittedName>
        <fullName evidence="2">Helix-turn-helix protein</fullName>
    </submittedName>
</protein>
<gene>
    <name evidence="2" type="ORF">EDD39_0749</name>
</gene>
<dbReference type="SMART" id="SM00530">
    <property type="entry name" value="HTH_XRE"/>
    <property type="match status" value="1"/>
</dbReference>
<reference evidence="2 3" key="1">
    <citation type="submission" date="2018-11" db="EMBL/GenBank/DDBJ databases">
        <title>Sequencing the genomes of 1000 actinobacteria strains.</title>
        <authorList>
            <person name="Klenk H.-P."/>
        </authorList>
    </citation>
    <scope>NUCLEOTIDE SEQUENCE [LARGE SCALE GENOMIC DNA]</scope>
    <source>
        <strain evidence="2 3">DSM 44780</strain>
    </source>
</reference>
<evidence type="ECO:0000259" key="1">
    <source>
        <dbReference type="PROSITE" id="PS50943"/>
    </source>
</evidence>
<dbReference type="InterPro" id="IPR001387">
    <property type="entry name" value="Cro/C1-type_HTH"/>
</dbReference>
<evidence type="ECO:0000313" key="3">
    <source>
        <dbReference type="Proteomes" id="UP000267408"/>
    </source>
</evidence>
<proteinExistence type="predicted"/>
<dbReference type="GO" id="GO:0003677">
    <property type="term" value="F:DNA binding"/>
    <property type="evidence" value="ECO:0007669"/>
    <property type="project" value="InterPro"/>
</dbReference>
<dbReference type="CDD" id="cd00093">
    <property type="entry name" value="HTH_XRE"/>
    <property type="match status" value="1"/>
</dbReference>
<dbReference type="InterPro" id="IPR043917">
    <property type="entry name" value="DUF5753"/>
</dbReference>
<sequence length="280" mass="30268">MTHGVPEATGPLRVAQVVLGSELRRLREDRGLSQERLGELVFCSGAYVGQIEAATRRPQEDMSERFDSVLETGGHFARLYPPVTRTRFAEYFTAAAELQAVALTISEYAPVLVPGLLQTPEYARALFRSAQPLRSAAETDDLVSLRMDRARLLEGPTSPMLRVVLDESAIRRPIGGAATMAGQLSHLAALMREHRIIVQVLPYSAGARALLEGALSLMTFADAPPVAYLEGPHAGQLVDDPSTVAKCLLSYDFVRAAALSPEASLPLIESAAEEHAHGQE</sequence>
<dbReference type="InterPro" id="IPR010982">
    <property type="entry name" value="Lambda_DNA-bd_dom_sf"/>
</dbReference>